<dbReference type="PANTHER" id="PTHR11692">
    <property type="entry name" value="BIFUNCTIONAL PURINE BIOSYNTHESIS PROTEIN PURH"/>
    <property type="match status" value="1"/>
</dbReference>
<evidence type="ECO:0000313" key="12">
    <source>
        <dbReference type="Proteomes" id="UP000004431"/>
    </source>
</evidence>
<evidence type="ECO:0000256" key="5">
    <source>
        <dbReference type="ARBA" id="ARBA00022755"/>
    </source>
</evidence>
<keyword evidence="7 8" id="KW-0511">Multifunctional enzyme</keyword>
<dbReference type="Gene3D" id="3.40.50.1380">
    <property type="entry name" value="Methylglyoxal synthase-like domain"/>
    <property type="match status" value="1"/>
</dbReference>
<comment type="pathway">
    <text evidence="1 8">Purine metabolism; IMP biosynthesis via de novo pathway; IMP from 5-formamido-1-(5-phospho-D-ribosyl)imidazole-4-carboxamide: step 1/1.</text>
</comment>
<proteinExistence type="inferred from homology"/>
<dbReference type="Pfam" id="PF01808">
    <property type="entry name" value="AICARFT_IMPCHas"/>
    <property type="match status" value="1"/>
</dbReference>
<comment type="pathway">
    <text evidence="2 8">Purine metabolism; IMP biosynthesis via de novo pathway; 5-formamido-1-(5-phospho-D-ribosyl)imidazole-4-carboxamide from 5-amino-1-(5-phospho-D-ribosyl)imidazole-4-carboxamide (10-formyl THF route): step 1/1.</text>
</comment>
<evidence type="ECO:0000256" key="1">
    <source>
        <dbReference type="ARBA" id="ARBA00004844"/>
    </source>
</evidence>
<dbReference type="InterPro" id="IPR036914">
    <property type="entry name" value="MGS-like_dom_sf"/>
</dbReference>
<dbReference type="EMBL" id="AEDQ01000029">
    <property type="protein sequence ID" value="EFL43848.1"/>
    <property type="molecule type" value="Genomic_DNA"/>
</dbReference>
<feature type="region of interest" description="Disordered" evidence="9">
    <location>
        <begin position="276"/>
        <end position="301"/>
    </location>
</feature>
<dbReference type="GO" id="GO:0003937">
    <property type="term" value="F:IMP cyclohydrolase activity"/>
    <property type="evidence" value="ECO:0007669"/>
    <property type="project" value="UniProtKB-EC"/>
</dbReference>
<evidence type="ECO:0000259" key="10">
    <source>
        <dbReference type="PROSITE" id="PS51855"/>
    </source>
</evidence>
<reference evidence="11 12" key="1">
    <citation type="submission" date="2010-08" db="EMBL/GenBank/DDBJ databases">
        <authorList>
            <person name="Durkin A.S."/>
            <person name="Madupu R."/>
            <person name="Torralba M."/>
            <person name="Gillis M."/>
            <person name="Methe B."/>
            <person name="Sutton G."/>
            <person name="Nelson K.E."/>
        </authorList>
    </citation>
    <scope>NUCLEOTIDE SEQUENCE [LARGE SCALE GENOMIC DNA]</scope>
    <source>
        <strain evidence="11 12">PB189-T1-4</strain>
    </source>
</reference>
<comment type="domain">
    <text evidence="8">The IMP cyclohydrolase activity resides in the N-terminal region.</text>
</comment>
<comment type="catalytic activity">
    <reaction evidence="8">
        <text>IMP + H2O = 5-formamido-1-(5-phospho-D-ribosyl)imidazole-4-carboxamide</text>
        <dbReference type="Rhea" id="RHEA:18445"/>
        <dbReference type="ChEBI" id="CHEBI:15377"/>
        <dbReference type="ChEBI" id="CHEBI:58053"/>
        <dbReference type="ChEBI" id="CHEBI:58467"/>
        <dbReference type="EC" id="3.5.4.10"/>
    </reaction>
</comment>
<feature type="domain" description="MGS-like" evidence="10">
    <location>
        <begin position="71"/>
        <end position="220"/>
    </location>
</feature>
<dbReference type="SMART" id="SM00798">
    <property type="entry name" value="AICARFT_IMPCHas"/>
    <property type="match status" value="1"/>
</dbReference>
<keyword evidence="5 8" id="KW-0658">Purine biosynthesis</keyword>
<feature type="compositionally biased region" description="Polar residues" evidence="9">
    <location>
        <begin position="276"/>
        <end position="297"/>
    </location>
</feature>
<dbReference type="InterPro" id="IPR024051">
    <property type="entry name" value="AICAR_Tfase_dup_dom_sf"/>
</dbReference>
<dbReference type="InterPro" id="IPR002695">
    <property type="entry name" value="PurH-like"/>
</dbReference>
<evidence type="ECO:0000256" key="6">
    <source>
        <dbReference type="ARBA" id="ARBA00022801"/>
    </source>
</evidence>
<organism evidence="11 12">
    <name type="scientific">Fannyhessea vaginae PB189-T1-4</name>
    <dbReference type="NCBI Taxonomy" id="866774"/>
    <lineage>
        <taxon>Bacteria</taxon>
        <taxon>Bacillati</taxon>
        <taxon>Actinomycetota</taxon>
        <taxon>Coriobacteriia</taxon>
        <taxon>Coriobacteriales</taxon>
        <taxon>Atopobiaceae</taxon>
        <taxon>Fannyhessea</taxon>
    </lineage>
</organism>
<evidence type="ECO:0000256" key="2">
    <source>
        <dbReference type="ARBA" id="ARBA00004954"/>
    </source>
</evidence>
<dbReference type="HAMAP" id="MF_00139">
    <property type="entry name" value="PurH"/>
    <property type="match status" value="1"/>
</dbReference>
<dbReference type="PANTHER" id="PTHR11692:SF0">
    <property type="entry name" value="BIFUNCTIONAL PURINE BIOSYNTHESIS PROTEIN ATIC"/>
    <property type="match status" value="1"/>
</dbReference>
<evidence type="ECO:0000256" key="4">
    <source>
        <dbReference type="ARBA" id="ARBA00022679"/>
    </source>
</evidence>
<gene>
    <name evidence="8 11" type="primary">purH</name>
    <name evidence="11" type="ORF">HMPREF9248_0474</name>
</gene>
<protein>
    <recommendedName>
        <fullName evidence="8">Bifunctional purine biosynthesis protein PurH</fullName>
    </recommendedName>
    <domain>
        <recommendedName>
            <fullName evidence="8">Phosphoribosylaminoimidazolecarboxamide formyltransferase</fullName>
            <ecNumber evidence="8">2.1.2.3</ecNumber>
        </recommendedName>
        <alternativeName>
            <fullName evidence="8">AICAR transformylase</fullName>
        </alternativeName>
    </domain>
    <domain>
        <recommendedName>
            <fullName evidence="8">IMP cyclohydrolase</fullName>
            <ecNumber evidence="8">3.5.4.10</ecNumber>
        </recommendedName>
        <alternativeName>
            <fullName evidence="8">ATIC</fullName>
        </alternativeName>
        <alternativeName>
            <fullName evidence="8">IMP synthase</fullName>
        </alternativeName>
        <alternativeName>
            <fullName evidence="8">Inosinicase</fullName>
        </alternativeName>
    </domain>
</protein>
<dbReference type="SMART" id="SM00851">
    <property type="entry name" value="MGS"/>
    <property type="match status" value="1"/>
</dbReference>
<evidence type="ECO:0000256" key="8">
    <source>
        <dbReference type="HAMAP-Rule" id="MF_00139"/>
    </source>
</evidence>
<dbReference type="PIRSF" id="PIRSF000414">
    <property type="entry name" value="AICARFT_IMPCHas"/>
    <property type="match status" value="1"/>
</dbReference>
<dbReference type="NCBIfam" id="TIGR00355">
    <property type="entry name" value="purH"/>
    <property type="match status" value="1"/>
</dbReference>
<dbReference type="GO" id="GO:0004643">
    <property type="term" value="F:phosphoribosylaminoimidazolecarboxamide formyltransferase activity"/>
    <property type="evidence" value="ECO:0007669"/>
    <property type="project" value="UniProtKB-EC"/>
</dbReference>
<evidence type="ECO:0000313" key="11">
    <source>
        <dbReference type="EMBL" id="EFL43848.1"/>
    </source>
</evidence>
<dbReference type="PROSITE" id="PS51855">
    <property type="entry name" value="MGS"/>
    <property type="match status" value="1"/>
</dbReference>
<sequence length="622" mass="67364">MRYTRTAWYAAWYAARKAHVRSTYAACMQLHGSTFAARQHVCSTYAATRHASSTHAGTPSYVKRTQERVTMANAAIKRALLSVTNKDGICEFATRLVHDFGVEILSTGGTARVLEAAGITVTHVEDYTASPEMMGGRVKTLHPRIHGGLLCRRDNEHDLQDARENNIPMIDLVCVNLYAFEKTIETPGCTLEDAVEHIDIGGPSMLRSAAKNFAAVTTVCDPADYERVLAEMHAHAGHTTLALRSELARKVFATTAHYDTAITAYLTSVANKQAVNEQAAPPTNSADAPTPNETPFSQPFPEQFTCTYTKQMDLRYGENPHQRAAFYGAAAANPHSVAKAAQLQGKELSYNNLLDTDAAWSAVCEFTAPAVVILKHQNPCGSAVAESVTEAYKRAFACDPKSAFGGIIAANREVDLDFVTEFADVNKQFVEVIIAPSFSSAALERLSKRKNLRVLATGGLDHEEAVELKSIGGGLLVQTRDSVSEAPEGFTCVTTKKPTTSQMQDLLFAWKVCKTVKSNAILIAKNNAGIGLGCGQPNRVDSAIMACERAAEAAERMGIAANDFACASDAFFPFRDDVDELAKRGVSCIIQPGGSIRDEECIAAANEHGVAMIFTGYRHFRH</sequence>
<dbReference type="EC" id="3.5.4.10" evidence="8"/>
<keyword evidence="12" id="KW-1185">Reference proteome</keyword>
<dbReference type="EC" id="2.1.2.3" evidence="8"/>
<name>A0ABN0AZ76_9ACTN</name>
<dbReference type="Pfam" id="PF02142">
    <property type="entry name" value="MGS"/>
    <property type="match status" value="1"/>
</dbReference>
<dbReference type="SUPFAM" id="SSF52335">
    <property type="entry name" value="Methylglyoxal synthase-like"/>
    <property type="match status" value="1"/>
</dbReference>
<comment type="similarity">
    <text evidence="3 8">Belongs to the PurH family.</text>
</comment>
<dbReference type="NCBIfam" id="NF002049">
    <property type="entry name" value="PRK00881.1"/>
    <property type="match status" value="1"/>
</dbReference>
<keyword evidence="6 8" id="KW-0378">Hydrolase</keyword>
<accession>A0ABN0AZ76</accession>
<evidence type="ECO:0000256" key="3">
    <source>
        <dbReference type="ARBA" id="ARBA00007667"/>
    </source>
</evidence>
<dbReference type="CDD" id="cd01421">
    <property type="entry name" value="IMPCH"/>
    <property type="match status" value="1"/>
</dbReference>
<comment type="caution">
    <text evidence="11">The sequence shown here is derived from an EMBL/GenBank/DDBJ whole genome shotgun (WGS) entry which is preliminary data.</text>
</comment>
<dbReference type="SUPFAM" id="SSF53927">
    <property type="entry name" value="Cytidine deaminase-like"/>
    <property type="match status" value="1"/>
</dbReference>
<dbReference type="InterPro" id="IPR011607">
    <property type="entry name" value="MGS-like_dom"/>
</dbReference>
<keyword evidence="4 8" id="KW-0808">Transferase</keyword>
<comment type="catalytic activity">
    <reaction evidence="8">
        <text>(6R)-10-formyltetrahydrofolate + 5-amino-1-(5-phospho-beta-D-ribosyl)imidazole-4-carboxamide = 5-formamido-1-(5-phospho-D-ribosyl)imidazole-4-carboxamide + (6S)-5,6,7,8-tetrahydrofolate</text>
        <dbReference type="Rhea" id="RHEA:22192"/>
        <dbReference type="ChEBI" id="CHEBI:57453"/>
        <dbReference type="ChEBI" id="CHEBI:58467"/>
        <dbReference type="ChEBI" id="CHEBI:58475"/>
        <dbReference type="ChEBI" id="CHEBI:195366"/>
        <dbReference type="EC" id="2.1.2.3"/>
    </reaction>
</comment>
<dbReference type="Gene3D" id="3.40.140.20">
    <property type="match status" value="2"/>
</dbReference>
<dbReference type="InterPro" id="IPR016193">
    <property type="entry name" value="Cytidine_deaminase-like"/>
</dbReference>
<evidence type="ECO:0000256" key="9">
    <source>
        <dbReference type="SAM" id="MobiDB-lite"/>
    </source>
</evidence>
<evidence type="ECO:0000256" key="7">
    <source>
        <dbReference type="ARBA" id="ARBA00023268"/>
    </source>
</evidence>
<dbReference type="Proteomes" id="UP000004431">
    <property type="component" value="Unassembled WGS sequence"/>
</dbReference>